<dbReference type="PROSITE" id="PS50949">
    <property type="entry name" value="HTH_GNTR"/>
    <property type="match status" value="1"/>
</dbReference>
<dbReference type="PANTHER" id="PTHR43537:SF24">
    <property type="entry name" value="GLUCONATE OPERON TRANSCRIPTIONAL REPRESSOR"/>
    <property type="match status" value="1"/>
</dbReference>
<dbReference type="SMART" id="SM00895">
    <property type="entry name" value="FCD"/>
    <property type="match status" value="1"/>
</dbReference>
<sequence length="224" mass="24883">MTTVDGVVQAITEGIRDGLYAPGQRLVESDLTREFGVSRGPLREAFGRLAADGLVVIKPYRGALVRRMSREDIVELFEVREALEGQAARLAAERIDTADHRSRLEGVIAEVHEHRGSSDVSRYMDVNERFHQVIVEIAGNTMLARLLGQLHVQAFRLLYRRLIDVAAKADSIDEHDAVAAAILASDPGNAEQAMREHVRSSAESVLRLEVWQTRAPLGTRRAVR</sequence>
<organism evidence="5 6">
    <name type="scientific">Pseudonocardia hispaniensis</name>
    <dbReference type="NCBI Taxonomy" id="904933"/>
    <lineage>
        <taxon>Bacteria</taxon>
        <taxon>Bacillati</taxon>
        <taxon>Actinomycetota</taxon>
        <taxon>Actinomycetes</taxon>
        <taxon>Pseudonocardiales</taxon>
        <taxon>Pseudonocardiaceae</taxon>
        <taxon>Pseudonocardia</taxon>
    </lineage>
</organism>
<evidence type="ECO:0000313" key="6">
    <source>
        <dbReference type="Proteomes" id="UP001596302"/>
    </source>
</evidence>
<dbReference type="PANTHER" id="PTHR43537">
    <property type="entry name" value="TRANSCRIPTIONAL REGULATOR, GNTR FAMILY"/>
    <property type="match status" value="1"/>
</dbReference>
<dbReference type="CDD" id="cd07377">
    <property type="entry name" value="WHTH_GntR"/>
    <property type="match status" value="1"/>
</dbReference>
<evidence type="ECO:0000256" key="2">
    <source>
        <dbReference type="ARBA" id="ARBA00023125"/>
    </source>
</evidence>
<proteinExistence type="predicted"/>
<reference evidence="6" key="1">
    <citation type="journal article" date="2019" name="Int. J. Syst. Evol. Microbiol.">
        <title>The Global Catalogue of Microorganisms (GCM) 10K type strain sequencing project: providing services to taxonomists for standard genome sequencing and annotation.</title>
        <authorList>
            <consortium name="The Broad Institute Genomics Platform"/>
            <consortium name="The Broad Institute Genome Sequencing Center for Infectious Disease"/>
            <person name="Wu L."/>
            <person name="Ma J."/>
        </authorList>
    </citation>
    <scope>NUCLEOTIDE SEQUENCE [LARGE SCALE GENOMIC DNA]</scope>
    <source>
        <strain evidence="6">CCM 8391</strain>
    </source>
</reference>
<evidence type="ECO:0000313" key="5">
    <source>
        <dbReference type="EMBL" id="MFC5994483.1"/>
    </source>
</evidence>
<dbReference type="InterPro" id="IPR008920">
    <property type="entry name" value="TF_FadR/GntR_C"/>
</dbReference>
<gene>
    <name evidence="5" type="ORF">ACFQE5_09700</name>
</gene>
<evidence type="ECO:0000256" key="3">
    <source>
        <dbReference type="ARBA" id="ARBA00023163"/>
    </source>
</evidence>
<name>A0ABW1J149_9PSEU</name>
<dbReference type="InterPro" id="IPR036390">
    <property type="entry name" value="WH_DNA-bd_sf"/>
</dbReference>
<dbReference type="RefSeq" id="WP_379584514.1">
    <property type="nucleotide sequence ID" value="NZ_JBHSQW010000023.1"/>
</dbReference>
<keyword evidence="2" id="KW-0238">DNA-binding</keyword>
<evidence type="ECO:0000259" key="4">
    <source>
        <dbReference type="PROSITE" id="PS50949"/>
    </source>
</evidence>
<dbReference type="EMBL" id="JBHSQW010000023">
    <property type="protein sequence ID" value="MFC5994483.1"/>
    <property type="molecule type" value="Genomic_DNA"/>
</dbReference>
<dbReference type="Gene3D" id="1.10.10.10">
    <property type="entry name" value="Winged helix-like DNA-binding domain superfamily/Winged helix DNA-binding domain"/>
    <property type="match status" value="1"/>
</dbReference>
<evidence type="ECO:0000256" key="1">
    <source>
        <dbReference type="ARBA" id="ARBA00023015"/>
    </source>
</evidence>
<dbReference type="Gene3D" id="1.20.120.530">
    <property type="entry name" value="GntR ligand-binding domain-like"/>
    <property type="match status" value="1"/>
</dbReference>
<keyword evidence="1" id="KW-0805">Transcription regulation</keyword>
<accession>A0ABW1J149</accession>
<keyword evidence="6" id="KW-1185">Reference proteome</keyword>
<dbReference type="InterPro" id="IPR011711">
    <property type="entry name" value="GntR_C"/>
</dbReference>
<dbReference type="SUPFAM" id="SSF46785">
    <property type="entry name" value="Winged helix' DNA-binding domain"/>
    <property type="match status" value="1"/>
</dbReference>
<dbReference type="InterPro" id="IPR000524">
    <property type="entry name" value="Tscrpt_reg_HTH_GntR"/>
</dbReference>
<protein>
    <submittedName>
        <fullName evidence="5">GntR family transcriptional regulator</fullName>
    </submittedName>
</protein>
<dbReference type="Pfam" id="PF07729">
    <property type="entry name" value="FCD"/>
    <property type="match status" value="1"/>
</dbReference>
<dbReference type="Pfam" id="PF00392">
    <property type="entry name" value="GntR"/>
    <property type="match status" value="1"/>
</dbReference>
<dbReference type="InterPro" id="IPR036388">
    <property type="entry name" value="WH-like_DNA-bd_sf"/>
</dbReference>
<dbReference type="Proteomes" id="UP001596302">
    <property type="component" value="Unassembled WGS sequence"/>
</dbReference>
<dbReference type="SMART" id="SM00345">
    <property type="entry name" value="HTH_GNTR"/>
    <property type="match status" value="1"/>
</dbReference>
<dbReference type="SUPFAM" id="SSF48008">
    <property type="entry name" value="GntR ligand-binding domain-like"/>
    <property type="match status" value="1"/>
</dbReference>
<feature type="domain" description="HTH gntR-type" evidence="4">
    <location>
        <begin position="1"/>
        <end position="68"/>
    </location>
</feature>
<keyword evidence="3" id="KW-0804">Transcription</keyword>
<comment type="caution">
    <text evidence="5">The sequence shown here is derived from an EMBL/GenBank/DDBJ whole genome shotgun (WGS) entry which is preliminary data.</text>
</comment>